<proteinExistence type="predicted"/>
<dbReference type="Proteomes" id="UP000887580">
    <property type="component" value="Unplaced"/>
</dbReference>
<name>A0AC35GP89_9BILA</name>
<reference evidence="2" key="1">
    <citation type="submission" date="2022-11" db="UniProtKB">
        <authorList>
            <consortium name="WormBaseParasite"/>
        </authorList>
    </citation>
    <scope>IDENTIFICATION</scope>
</reference>
<evidence type="ECO:0000313" key="1">
    <source>
        <dbReference type="Proteomes" id="UP000887580"/>
    </source>
</evidence>
<accession>A0AC35GP89</accession>
<sequence>MRYSNTPEQSPPRSLKSSPEMRRHSSNGLRRSYQMDMKNKIQPFEENNQNPIPLKQIPNNYEEVEQYFPTRTEPIHPIRGPPNFKSQELMRLSPMAFFFTGFIPPMLGAVGSIIVALTFHNDEISNYNWQCGVRFFF</sequence>
<protein>
    <submittedName>
        <fullName evidence="2">Uncharacterized protein</fullName>
    </submittedName>
</protein>
<organism evidence="1 2">
    <name type="scientific">Panagrolaimus sp. PS1159</name>
    <dbReference type="NCBI Taxonomy" id="55785"/>
    <lineage>
        <taxon>Eukaryota</taxon>
        <taxon>Metazoa</taxon>
        <taxon>Ecdysozoa</taxon>
        <taxon>Nematoda</taxon>
        <taxon>Chromadorea</taxon>
        <taxon>Rhabditida</taxon>
        <taxon>Tylenchina</taxon>
        <taxon>Panagrolaimomorpha</taxon>
        <taxon>Panagrolaimoidea</taxon>
        <taxon>Panagrolaimidae</taxon>
        <taxon>Panagrolaimus</taxon>
    </lineage>
</organism>
<evidence type="ECO:0000313" key="2">
    <source>
        <dbReference type="WBParaSite" id="PS1159_v2.g7340.t1"/>
    </source>
</evidence>
<dbReference type="WBParaSite" id="PS1159_v2.g7340.t1">
    <property type="protein sequence ID" value="PS1159_v2.g7340.t1"/>
    <property type="gene ID" value="PS1159_v2.g7340"/>
</dbReference>